<keyword evidence="4" id="KW-1278">Translocase</keyword>
<accession>A0A928V0J8</accession>
<dbReference type="AlphaFoldDB" id="A0A928V0J8"/>
<dbReference type="Gene3D" id="3.40.50.300">
    <property type="entry name" value="P-loop containing nucleotide triphosphate hydrolases"/>
    <property type="match status" value="1"/>
</dbReference>
<dbReference type="GO" id="GO:0016887">
    <property type="term" value="F:ATP hydrolysis activity"/>
    <property type="evidence" value="ECO:0007669"/>
    <property type="project" value="InterPro"/>
</dbReference>
<reference evidence="6" key="1">
    <citation type="submission" date="2018-02" db="EMBL/GenBank/DDBJ databases">
        <authorList>
            <person name="Vasarhelyi B.M."/>
            <person name="Deshmukh S."/>
            <person name="Balint B."/>
            <person name="Kukolya J."/>
        </authorList>
    </citation>
    <scope>NUCLEOTIDE SEQUENCE</scope>
    <source>
        <strain evidence="6">KB22</strain>
    </source>
</reference>
<evidence type="ECO:0000256" key="4">
    <source>
        <dbReference type="ARBA" id="ARBA00022967"/>
    </source>
</evidence>
<dbReference type="Pfam" id="PF00005">
    <property type="entry name" value="ABC_tran"/>
    <property type="match status" value="1"/>
</dbReference>
<evidence type="ECO:0000313" key="6">
    <source>
        <dbReference type="EMBL" id="MBE8714741.1"/>
    </source>
</evidence>
<dbReference type="Proteomes" id="UP000616201">
    <property type="component" value="Unassembled WGS sequence"/>
</dbReference>
<evidence type="ECO:0000313" key="7">
    <source>
        <dbReference type="Proteomes" id="UP000616201"/>
    </source>
</evidence>
<gene>
    <name evidence="6" type="ORF">C4F49_13720</name>
</gene>
<keyword evidence="2" id="KW-0547">Nucleotide-binding</keyword>
<dbReference type="RefSeq" id="WP_196936011.1">
    <property type="nucleotide sequence ID" value="NZ_MU158698.1"/>
</dbReference>
<keyword evidence="3 6" id="KW-0067">ATP-binding</keyword>
<feature type="domain" description="ABC transporter" evidence="5">
    <location>
        <begin position="4"/>
        <end position="209"/>
    </location>
</feature>
<evidence type="ECO:0000256" key="2">
    <source>
        <dbReference type="ARBA" id="ARBA00022741"/>
    </source>
</evidence>
<dbReference type="PROSITE" id="PS50893">
    <property type="entry name" value="ABC_TRANSPORTER_2"/>
    <property type="match status" value="1"/>
</dbReference>
<sequence>MDVLSTHELVFQYPNSTPMRFQNLHMEQLQHTLLLGDSGKGKTTLLNLLAGFSKPSSGTVFLNGQDLYKLSGSALDSYRAKHIGFIFQEAHLLRNFTILENIKLAQSLANNKVDVPAIHELLAMLEMDEKANSYPNEISRGQLQRAAIARAIINKPALLIADEPTAALDDSNTQRVLDLLFAIANSYQSTLLIATHDKRIKDHFSHTYQL</sequence>
<name>A0A928V0J8_9SPHI</name>
<dbReference type="InterPro" id="IPR027417">
    <property type="entry name" value="P-loop_NTPase"/>
</dbReference>
<proteinExistence type="inferred from homology"/>
<evidence type="ECO:0000256" key="1">
    <source>
        <dbReference type="ARBA" id="ARBA00005417"/>
    </source>
</evidence>
<comment type="similarity">
    <text evidence="1">Belongs to the ABC transporter superfamily.</text>
</comment>
<comment type="caution">
    <text evidence="6">The sequence shown here is derived from an EMBL/GenBank/DDBJ whole genome shotgun (WGS) entry which is preliminary data.</text>
</comment>
<dbReference type="GO" id="GO:0005524">
    <property type="term" value="F:ATP binding"/>
    <property type="evidence" value="ECO:0007669"/>
    <property type="project" value="UniProtKB-KW"/>
</dbReference>
<keyword evidence="7" id="KW-1185">Reference proteome</keyword>
<dbReference type="SMART" id="SM00382">
    <property type="entry name" value="AAA"/>
    <property type="match status" value="1"/>
</dbReference>
<dbReference type="InterPro" id="IPR003439">
    <property type="entry name" value="ABC_transporter-like_ATP-bd"/>
</dbReference>
<evidence type="ECO:0000256" key="3">
    <source>
        <dbReference type="ARBA" id="ARBA00022840"/>
    </source>
</evidence>
<organism evidence="6 7">
    <name type="scientific">Sphingobacterium hungaricum</name>
    <dbReference type="NCBI Taxonomy" id="2082723"/>
    <lineage>
        <taxon>Bacteria</taxon>
        <taxon>Pseudomonadati</taxon>
        <taxon>Bacteroidota</taxon>
        <taxon>Sphingobacteriia</taxon>
        <taxon>Sphingobacteriales</taxon>
        <taxon>Sphingobacteriaceae</taxon>
        <taxon>Sphingobacterium</taxon>
    </lineage>
</organism>
<dbReference type="EMBL" id="PRDK01000007">
    <property type="protein sequence ID" value="MBE8714741.1"/>
    <property type="molecule type" value="Genomic_DNA"/>
</dbReference>
<dbReference type="PANTHER" id="PTHR42798">
    <property type="entry name" value="LIPOPROTEIN-RELEASING SYSTEM ATP-BINDING PROTEIN LOLD"/>
    <property type="match status" value="1"/>
</dbReference>
<dbReference type="PANTHER" id="PTHR42798:SF7">
    <property type="entry name" value="ALPHA-D-RIBOSE 1-METHYLPHOSPHONATE 5-TRIPHOSPHATE SYNTHASE SUBUNIT PHNL"/>
    <property type="match status" value="1"/>
</dbReference>
<dbReference type="InterPro" id="IPR003593">
    <property type="entry name" value="AAA+_ATPase"/>
</dbReference>
<dbReference type="SUPFAM" id="SSF52540">
    <property type="entry name" value="P-loop containing nucleoside triphosphate hydrolases"/>
    <property type="match status" value="1"/>
</dbReference>
<protein>
    <submittedName>
        <fullName evidence="6">ABC transporter ATP-binding protein</fullName>
    </submittedName>
</protein>
<evidence type="ECO:0000259" key="5">
    <source>
        <dbReference type="PROSITE" id="PS50893"/>
    </source>
</evidence>